<evidence type="ECO:0000256" key="9">
    <source>
        <dbReference type="RuleBase" id="RU362042"/>
    </source>
</evidence>
<dbReference type="InterPro" id="IPR019757">
    <property type="entry name" value="Pept_S26A_signal_pept_1_Lys-AS"/>
</dbReference>
<dbReference type="NCBIfam" id="TIGR02227">
    <property type="entry name" value="sigpep_I_bact"/>
    <property type="match status" value="1"/>
</dbReference>
<dbReference type="GO" id="GO:0006465">
    <property type="term" value="P:signal peptide processing"/>
    <property type="evidence" value="ECO:0007669"/>
    <property type="project" value="InterPro"/>
</dbReference>
<keyword evidence="8" id="KW-0472">Membrane</keyword>
<organism evidence="11 12">
    <name type="scientific">Kyrpidia tusciae (strain DSM 2912 / NBRC 15312 / T2)</name>
    <name type="common">Bacillus tusciae</name>
    <dbReference type="NCBI Taxonomy" id="562970"/>
    <lineage>
        <taxon>Bacteria</taxon>
        <taxon>Bacillati</taxon>
        <taxon>Bacillota</taxon>
        <taxon>Bacilli</taxon>
        <taxon>Bacillales</taxon>
        <taxon>Alicyclobacillaceae</taxon>
        <taxon>Kyrpidia</taxon>
    </lineage>
</organism>
<dbReference type="GO" id="GO:0004252">
    <property type="term" value="F:serine-type endopeptidase activity"/>
    <property type="evidence" value="ECO:0007669"/>
    <property type="project" value="InterPro"/>
</dbReference>
<evidence type="ECO:0000313" key="11">
    <source>
        <dbReference type="EMBL" id="ADG06169.1"/>
    </source>
</evidence>
<evidence type="ECO:0000259" key="10">
    <source>
        <dbReference type="Pfam" id="PF10502"/>
    </source>
</evidence>
<evidence type="ECO:0000256" key="3">
    <source>
        <dbReference type="ARBA" id="ARBA00009370"/>
    </source>
</evidence>
<dbReference type="PRINTS" id="PR00727">
    <property type="entry name" value="LEADERPTASE"/>
</dbReference>
<evidence type="ECO:0000313" key="12">
    <source>
        <dbReference type="Proteomes" id="UP000002368"/>
    </source>
</evidence>
<dbReference type="PROSITE" id="PS00760">
    <property type="entry name" value="SPASE_I_2"/>
    <property type="match status" value="1"/>
</dbReference>
<dbReference type="Proteomes" id="UP000002368">
    <property type="component" value="Chromosome"/>
</dbReference>
<dbReference type="InterPro" id="IPR000223">
    <property type="entry name" value="Pept_S26A_signal_pept_1"/>
</dbReference>
<dbReference type="EMBL" id="CP002017">
    <property type="protein sequence ID" value="ADG06169.1"/>
    <property type="molecule type" value="Genomic_DNA"/>
</dbReference>
<gene>
    <name evidence="11" type="ordered locus">Btus_1456</name>
</gene>
<dbReference type="PANTHER" id="PTHR43390:SF1">
    <property type="entry name" value="CHLOROPLAST PROCESSING PEPTIDASE"/>
    <property type="match status" value="1"/>
</dbReference>
<dbReference type="STRING" id="562970.Btus_1456"/>
<keyword evidence="6 8" id="KW-0378">Hydrolase</keyword>
<dbReference type="HOGENOM" id="CLU_028723_5_1_9"/>
<comment type="subcellular location">
    <subcellularLocation>
        <location evidence="2">Cell membrane</location>
        <topology evidence="2">Single-pass type II membrane protein</topology>
    </subcellularLocation>
    <subcellularLocation>
        <location evidence="9">Membrane</location>
        <topology evidence="9">Single-pass type II membrane protein</topology>
    </subcellularLocation>
</comment>
<evidence type="ECO:0000256" key="4">
    <source>
        <dbReference type="ARBA" id="ARBA00013208"/>
    </source>
</evidence>
<dbReference type="GO" id="GO:0005886">
    <property type="term" value="C:plasma membrane"/>
    <property type="evidence" value="ECO:0007669"/>
    <property type="project" value="UniProtKB-SubCell"/>
</dbReference>
<feature type="active site" evidence="7">
    <location>
        <position position="101"/>
    </location>
</feature>
<keyword evidence="8" id="KW-1133">Transmembrane helix</keyword>
<reference evidence="11 12" key="1">
    <citation type="journal article" date="2011" name="Stand. Genomic Sci.">
        <title>Complete genome sequence of the thermophilic, hydrogen-oxidizing Bacillus tusciae type strain (T2) and reclassification in the new genus, Kyrpidia gen. nov. as Kyrpidia tusciae comb. nov. and emendation of the family Alicyclobacillaceae da Costa and Rainey, 2010.</title>
        <authorList>
            <person name="Klenk H.P."/>
            <person name="Lapidus A."/>
            <person name="Chertkov O."/>
            <person name="Copeland A."/>
            <person name="Del Rio T.G."/>
            <person name="Nolan M."/>
            <person name="Lucas S."/>
            <person name="Chen F."/>
            <person name="Tice H."/>
            <person name="Cheng J.F."/>
            <person name="Han C."/>
            <person name="Bruce D."/>
            <person name="Goodwin L."/>
            <person name="Pitluck S."/>
            <person name="Pati A."/>
            <person name="Ivanova N."/>
            <person name="Mavromatis K."/>
            <person name="Daum C."/>
            <person name="Chen A."/>
            <person name="Palaniappan K."/>
            <person name="Chang Y.J."/>
            <person name="Land M."/>
            <person name="Hauser L."/>
            <person name="Jeffries C.D."/>
            <person name="Detter J.C."/>
            <person name="Rohde M."/>
            <person name="Abt B."/>
            <person name="Pukall R."/>
            <person name="Goker M."/>
            <person name="Bristow J."/>
            <person name="Markowitz V."/>
            <person name="Hugenholtz P."/>
            <person name="Eisen J.A."/>
        </authorList>
    </citation>
    <scope>NUCLEOTIDE SEQUENCE [LARGE SCALE GENOMIC DNA]</scope>
    <source>
        <strain evidence="11 12">DSM 2912</strain>
    </source>
</reference>
<dbReference type="InterPro" id="IPR019756">
    <property type="entry name" value="Pept_S26A_signal_pept_1_Ser-AS"/>
</dbReference>
<dbReference type="Gene3D" id="2.10.109.10">
    <property type="entry name" value="Umud Fragment, subunit A"/>
    <property type="match status" value="1"/>
</dbReference>
<dbReference type="eggNOG" id="COG0681">
    <property type="taxonomic scope" value="Bacteria"/>
</dbReference>
<keyword evidence="8" id="KW-0812">Transmembrane</keyword>
<evidence type="ECO:0000256" key="8">
    <source>
        <dbReference type="RuleBase" id="RU003993"/>
    </source>
</evidence>
<comment type="similarity">
    <text evidence="3 9">Belongs to the peptidase S26 family.</text>
</comment>
<evidence type="ECO:0000256" key="1">
    <source>
        <dbReference type="ARBA" id="ARBA00000677"/>
    </source>
</evidence>
<dbReference type="CDD" id="cd06530">
    <property type="entry name" value="S26_SPase_I"/>
    <property type="match status" value="1"/>
</dbReference>
<keyword evidence="12" id="KW-1185">Reference proteome</keyword>
<dbReference type="PROSITE" id="PS00761">
    <property type="entry name" value="SPASE_I_3"/>
    <property type="match status" value="1"/>
</dbReference>
<dbReference type="InterPro" id="IPR036286">
    <property type="entry name" value="LexA/Signal_pep-like_sf"/>
</dbReference>
<dbReference type="PANTHER" id="PTHR43390">
    <property type="entry name" value="SIGNAL PEPTIDASE I"/>
    <property type="match status" value="1"/>
</dbReference>
<feature type="transmembrane region" description="Helical" evidence="8">
    <location>
        <begin position="27"/>
        <end position="48"/>
    </location>
</feature>
<protein>
    <recommendedName>
        <fullName evidence="4 8">Signal peptidase I</fullName>
        <ecNumber evidence="4 8">3.4.21.89</ecNumber>
    </recommendedName>
</protein>
<comment type="catalytic activity">
    <reaction evidence="1 8">
        <text>Cleavage of hydrophobic, N-terminal signal or leader sequences from secreted and periplasmic proteins.</text>
        <dbReference type="EC" id="3.4.21.89"/>
    </reaction>
</comment>
<dbReference type="SUPFAM" id="SSF51306">
    <property type="entry name" value="LexA/Signal peptidase"/>
    <property type="match status" value="1"/>
</dbReference>
<dbReference type="GO" id="GO:0009003">
    <property type="term" value="F:signal peptidase activity"/>
    <property type="evidence" value="ECO:0007669"/>
    <property type="project" value="UniProtKB-EC"/>
</dbReference>
<name>D5WPB0_KYRT2</name>
<feature type="active site" evidence="7">
    <location>
        <position position="58"/>
    </location>
</feature>
<evidence type="ECO:0000256" key="7">
    <source>
        <dbReference type="PIRSR" id="PIRSR600223-1"/>
    </source>
</evidence>
<dbReference type="Pfam" id="PF10502">
    <property type="entry name" value="Peptidase_S26"/>
    <property type="match status" value="1"/>
</dbReference>
<evidence type="ECO:0000256" key="5">
    <source>
        <dbReference type="ARBA" id="ARBA00022670"/>
    </source>
</evidence>
<dbReference type="KEGG" id="bts:Btus_1456"/>
<accession>D5WPB0</accession>
<keyword evidence="5 8" id="KW-0645">Protease</keyword>
<dbReference type="InterPro" id="IPR019758">
    <property type="entry name" value="Pept_S26A_signal_pept_1_CS"/>
</dbReference>
<proteinExistence type="inferred from homology"/>
<sequence>MSMEREQRPAGKAPEGKTRGTSSWRELWEWAVAIAVALLLAYLIRLFVFEIFVVDGESMEPTLHNEERLIVDKLIYDFHPPQYGDVVIFRYPGDPSQDFVKRVIGLPGDRIEIRDGVVYRNGQPLSEPYIAAPPRAPYGPVVVPPGHLFVMGDNRNHSKDSRDPTVGMVPDANVIGRADVIFWPFSQFRIQPFR</sequence>
<evidence type="ECO:0000256" key="2">
    <source>
        <dbReference type="ARBA" id="ARBA00004401"/>
    </source>
</evidence>
<feature type="domain" description="Peptidase S26" evidence="10">
    <location>
        <begin position="27"/>
        <end position="183"/>
    </location>
</feature>
<dbReference type="InterPro" id="IPR019533">
    <property type="entry name" value="Peptidase_S26"/>
</dbReference>
<dbReference type="EC" id="3.4.21.89" evidence="4 8"/>
<dbReference type="PROSITE" id="PS00501">
    <property type="entry name" value="SPASE_I_1"/>
    <property type="match status" value="1"/>
</dbReference>
<dbReference type="AlphaFoldDB" id="D5WPB0"/>
<evidence type="ECO:0000256" key="6">
    <source>
        <dbReference type="ARBA" id="ARBA00022801"/>
    </source>
</evidence>